<protein>
    <submittedName>
        <fullName evidence="1">Uncharacterized protein</fullName>
    </submittedName>
</protein>
<dbReference type="AlphaFoldDB" id="G7YN24"/>
<organism evidence="1 2">
    <name type="scientific">Clonorchis sinensis</name>
    <name type="common">Chinese liver fluke</name>
    <dbReference type="NCBI Taxonomy" id="79923"/>
    <lineage>
        <taxon>Eukaryota</taxon>
        <taxon>Metazoa</taxon>
        <taxon>Spiralia</taxon>
        <taxon>Lophotrochozoa</taxon>
        <taxon>Platyhelminthes</taxon>
        <taxon>Trematoda</taxon>
        <taxon>Digenea</taxon>
        <taxon>Opisthorchiida</taxon>
        <taxon>Opisthorchiata</taxon>
        <taxon>Opisthorchiidae</taxon>
        <taxon>Clonorchis</taxon>
    </lineage>
</organism>
<gene>
    <name evidence="1" type="ORF">CLF_102496</name>
</gene>
<dbReference type="Proteomes" id="UP000008909">
    <property type="component" value="Unassembled WGS sequence"/>
</dbReference>
<sequence length="176" mass="20289">MHQPIKADWSEPVVRPEHVAEAIDLMTIMIDGRPIHFQLHGAQNKTRRADHVTIVLKLRYIVKYTRADSFLQLRKFNTHKVKHAYRDLRRFQIISEGSDGTNQDVCGKKAKQAFPSRTHHLLKTRDHQKFDGASNGKGCDKLSAISRNHGLIHRIQAFAQDSRVGFVFVVQRLQFT</sequence>
<evidence type="ECO:0000313" key="1">
    <source>
        <dbReference type="EMBL" id="GAA54355.1"/>
    </source>
</evidence>
<name>G7YN24_CLOSI</name>
<reference key="2">
    <citation type="submission" date="2011-10" db="EMBL/GenBank/DDBJ databases">
        <title>The genome and transcriptome sequence of Clonorchis sinensis provide insights into the carcinogenic liver fluke.</title>
        <authorList>
            <person name="Wang X."/>
            <person name="Huang Y."/>
            <person name="Chen W."/>
            <person name="Liu H."/>
            <person name="Guo L."/>
            <person name="Chen Y."/>
            <person name="Luo F."/>
            <person name="Zhou W."/>
            <person name="Sun J."/>
            <person name="Mao Q."/>
            <person name="Liang P."/>
            <person name="Zhou C."/>
            <person name="Tian Y."/>
            <person name="Men J."/>
            <person name="Lv X."/>
            <person name="Huang L."/>
            <person name="Zhou J."/>
            <person name="Hu Y."/>
            <person name="Li R."/>
            <person name="Zhang F."/>
            <person name="Lei H."/>
            <person name="Li X."/>
            <person name="Hu X."/>
            <person name="Liang C."/>
            <person name="Xu J."/>
            <person name="Wu Z."/>
            <person name="Yu X."/>
        </authorList>
    </citation>
    <scope>NUCLEOTIDE SEQUENCE</scope>
    <source>
        <strain>Henan</strain>
    </source>
</reference>
<proteinExistence type="predicted"/>
<evidence type="ECO:0000313" key="2">
    <source>
        <dbReference type="Proteomes" id="UP000008909"/>
    </source>
</evidence>
<accession>G7YN24</accession>
<dbReference type="EMBL" id="DF143886">
    <property type="protein sequence ID" value="GAA54355.1"/>
    <property type="molecule type" value="Genomic_DNA"/>
</dbReference>
<reference evidence="1" key="1">
    <citation type="journal article" date="2011" name="Genome Biol.">
        <title>The draft genome of the carcinogenic human liver fluke Clonorchis sinensis.</title>
        <authorList>
            <person name="Wang X."/>
            <person name="Chen W."/>
            <person name="Huang Y."/>
            <person name="Sun J."/>
            <person name="Men J."/>
            <person name="Liu H."/>
            <person name="Luo F."/>
            <person name="Guo L."/>
            <person name="Lv X."/>
            <person name="Deng C."/>
            <person name="Zhou C."/>
            <person name="Fan Y."/>
            <person name="Li X."/>
            <person name="Huang L."/>
            <person name="Hu Y."/>
            <person name="Liang C."/>
            <person name="Hu X."/>
            <person name="Xu J."/>
            <person name="Yu X."/>
        </authorList>
    </citation>
    <scope>NUCLEOTIDE SEQUENCE [LARGE SCALE GENOMIC DNA]</scope>
    <source>
        <strain evidence="1">Henan</strain>
    </source>
</reference>
<keyword evidence="2" id="KW-1185">Reference proteome</keyword>